<feature type="transmembrane region" description="Helical" evidence="7">
    <location>
        <begin position="375"/>
        <end position="396"/>
    </location>
</feature>
<dbReference type="GO" id="GO:0022857">
    <property type="term" value="F:transmembrane transporter activity"/>
    <property type="evidence" value="ECO:0007669"/>
    <property type="project" value="InterPro"/>
</dbReference>
<accession>G9WJB0</accession>
<feature type="transmembrane region" description="Helical" evidence="7">
    <location>
        <begin position="315"/>
        <end position="331"/>
    </location>
</feature>
<dbReference type="PANTHER" id="PTHR23513">
    <property type="entry name" value="INTEGRAL MEMBRANE EFFLUX PROTEIN-RELATED"/>
    <property type="match status" value="1"/>
</dbReference>
<dbReference type="HOGENOM" id="CLU_051151_2_1_9"/>
<evidence type="ECO:0000256" key="2">
    <source>
        <dbReference type="ARBA" id="ARBA00022448"/>
    </source>
</evidence>
<keyword evidence="4 7" id="KW-0812">Transmembrane</keyword>
<feature type="domain" description="Major facilitator superfamily (MFS) profile" evidence="8">
    <location>
        <begin position="1"/>
        <end position="424"/>
    </location>
</feature>
<keyword evidence="2" id="KW-0813">Transport</keyword>
<dbReference type="InterPro" id="IPR011701">
    <property type="entry name" value="MFS"/>
</dbReference>
<feature type="transmembrane region" description="Helical" evidence="7">
    <location>
        <begin position="402"/>
        <end position="421"/>
    </location>
</feature>
<feature type="transmembrane region" description="Helical" evidence="7">
    <location>
        <begin position="12"/>
        <end position="37"/>
    </location>
</feature>
<gene>
    <name evidence="9" type="ORF">OKIT_0603</name>
</gene>
<dbReference type="Pfam" id="PF07690">
    <property type="entry name" value="MFS_1"/>
    <property type="match status" value="1"/>
</dbReference>
<keyword evidence="6 7" id="KW-0472">Membrane</keyword>
<feature type="transmembrane region" description="Helical" evidence="7">
    <location>
        <begin position="285"/>
        <end position="303"/>
    </location>
</feature>
<evidence type="ECO:0000256" key="1">
    <source>
        <dbReference type="ARBA" id="ARBA00004651"/>
    </source>
</evidence>
<evidence type="ECO:0000256" key="7">
    <source>
        <dbReference type="SAM" id="Phobius"/>
    </source>
</evidence>
<dbReference type="EMBL" id="AFVZ01000001">
    <property type="protein sequence ID" value="EHN58716.1"/>
    <property type="molecule type" value="Genomic_DNA"/>
</dbReference>
<evidence type="ECO:0000256" key="5">
    <source>
        <dbReference type="ARBA" id="ARBA00022989"/>
    </source>
</evidence>
<feature type="transmembrane region" description="Helical" evidence="7">
    <location>
        <begin position="43"/>
        <end position="66"/>
    </location>
</feature>
<comment type="subcellular location">
    <subcellularLocation>
        <location evidence="1">Cell membrane</location>
        <topology evidence="1">Multi-pass membrane protein</topology>
    </subcellularLocation>
</comment>
<dbReference type="RefSeq" id="WP_007745186.1">
    <property type="nucleotide sequence ID" value="NZ_CM001398.1"/>
</dbReference>
<dbReference type="PANTHER" id="PTHR23513:SF6">
    <property type="entry name" value="MAJOR FACILITATOR SUPERFAMILY ASSOCIATED DOMAIN-CONTAINING PROTEIN"/>
    <property type="match status" value="1"/>
</dbReference>
<dbReference type="PROSITE" id="PS50850">
    <property type="entry name" value="MFS"/>
    <property type="match status" value="1"/>
</dbReference>
<dbReference type="SUPFAM" id="SSF103473">
    <property type="entry name" value="MFS general substrate transporter"/>
    <property type="match status" value="1"/>
</dbReference>
<protein>
    <submittedName>
        <fullName evidence="9">Macrolide-efflux protein</fullName>
    </submittedName>
</protein>
<dbReference type="GO" id="GO:0005886">
    <property type="term" value="C:plasma membrane"/>
    <property type="evidence" value="ECO:0007669"/>
    <property type="project" value="UniProtKB-SubCell"/>
</dbReference>
<keyword evidence="5 7" id="KW-1133">Transmembrane helix</keyword>
<organism evidence="9 10">
    <name type="scientific">Oenococcus kitaharae DSM 17330</name>
    <dbReference type="NCBI Taxonomy" id="1045004"/>
    <lineage>
        <taxon>Bacteria</taxon>
        <taxon>Bacillati</taxon>
        <taxon>Bacillota</taxon>
        <taxon>Bacilli</taxon>
        <taxon>Lactobacillales</taxon>
        <taxon>Lactobacillaceae</taxon>
        <taxon>Oenococcus</taxon>
    </lineage>
</organism>
<evidence type="ECO:0000313" key="9">
    <source>
        <dbReference type="EMBL" id="EHN58716.1"/>
    </source>
</evidence>
<proteinExistence type="predicted"/>
<dbReference type="InterPro" id="IPR036259">
    <property type="entry name" value="MFS_trans_sf"/>
</dbReference>
<evidence type="ECO:0000259" key="8">
    <source>
        <dbReference type="PROSITE" id="PS50850"/>
    </source>
</evidence>
<dbReference type="Gene3D" id="1.20.1250.20">
    <property type="entry name" value="MFS general substrate transporter like domains"/>
    <property type="match status" value="1"/>
</dbReference>
<dbReference type="STRING" id="336988.NT96_05700"/>
<dbReference type="eggNOG" id="ENOG502ZBIK">
    <property type="taxonomic scope" value="Bacteria"/>
</dbReference>
<feature type="transmembrane region" description="Helical" evidence="7">
    <location>
        <begin position="231"/>
        <end position="254"/>
    </location>
</feature>
<feature type="transmembrane region" description="Helical" evidence="7">
    <location>
        <begin position="103"/>
        <end position="127"/>
    </location>
</feature>
<feature type="transmembrane region" description="Helical" evidence="7">
    <location>
        <begin position="175"/>
        <end position="193"/>
    </location>
</feature>
<keyword evidence="3" id="KW-1003">Cell membrane</keyword>
<dbReference type="Proteomes" id="UP000004959">
    <property type="component" value="Chromosome"/>
</dbReference>
<dbReference type="AlphaFoldDB" id="G9WJB0"/>
<evidence type="ECO:0000256" key="4">
    <source>
        <dbReference type="ARBA" id="ARBA00022692"/>
    </source>
</evidence>
<evidence type="ECO:0000256" key="3">
    <source>
        <dbReference type="ARBA" id="ARBA00022475"/>
    </source>
</evidence>
<sequence>MRELLFQNKAFRALAISNLFETIGAVLFNIVFLIYAAQLPNRTLAISIVSLVTIFPTVLQALLGSVAGRVKKPIRYMLNRRLFQTVLYILEGGLFFFGDLKSWAIFVPLLAINFFSDLTGGLSYMVSMPITKHVVPDAKREVANGLQTAISSTISVIGQIVGATLIVFMNYQYDAFALINALMFAISFFVLLSSRKELVVAEKESQLAIEASKKAAEIKDDKKVKSVSGNLANLIFSSPMILFLIIFGTAVNFIGSSTDAILNLTLLSAKGLYFTPWFPTYGQTVAIYGAVFSVGVIISSLFMNDAIGRMKLTNLAALMTLSLSLASFAFVLMPNRWLILILMFITSYVLGKINPKVGAMMMRVVPEHQLAAISGLFSSIVTLSIPVGQFLFLGIANFSRPVYAWLAMGIIGMLLFTFVVLSAGRFNNKKTVATQTANAK</sequence>
<feature type="transmembrane region" description="Helical" evidence="7">
    <location>
        <begin position="78"/>
        <end position="97"/>
    </location>
</feature>
<reference evidence="9 10" key="1">
    <citation type="journal article" date="2012" name="PLoS ONE">
        <title>Functional divergence in the genus oenococcus as predicted by genome sequencing of the newly-described species, Oenococcus kitaharae.</title>
        <authorList>
            <person name="Borneman A.R."/>
            <person name="McCarthy J.M."/>
            <person name="Chambers P.J."/>
            <person name="Bartowsky E.J."/>
        </authorList>
    </citation>
    <scope>NUCLEOTIDE SEQUENCE [LARGE SCALE GENOMIC DNA]</scope>
    <source>
        <strain evidence="10">DSM17330</strain>
    </source>
</reference>
<dbReference type="InterPro" id="IPR020846">
    <property type="entry name" value="MFS_dom"/>
</dbReference>
<evidence type="ECO:0000256" key="6">
    <source>
        <dbReference type="ARBA" id="ARBA00023136"/>
    </source>
</evidence>
<evidence type="ECO:0000313" key="10">
    <source>
        <dbReference type="Proteomes" id="UP000004959"/>
    </source>
</evidence>
<dbReference type="PATRIC" id="fig|1045004.4.peg.603"/>
<feature type="transmembrane region" description="Helical" evidence="7">
    <location>
        <begin position="148"/>
        <end position="169"/>
    </location>
</feature>
<feature type="transmembrane region" description="Helical" evidence="7">
    <location>
        <begin position="337"/>
        <end position="354"/>
    </location>
</feature>
<keyword evidence="10" id="KW-1185">Reference proteome</keyword>
<comment type="caution">
    <text evidence="9">The sequence shown here is derived from an EMBL/GenBank/DDBJ whole genome shotgun (WGS) entry which is preliminary data.</text>
</comment>
<name>G9WJB0_9LACO</name>